<protein>
    <submittedName>
        <fullName evidence="1">Uncharacterized protein</fullName>
    </submittedName>
</protein>
<gene>
    <name evidence="1" type="ORF">V1517DRAFT_375573</name>
</gene>
<evidence type="ECO:0000313" key="2">
    <source>
        <dbReference type="Proteomes" id="UP001489719"/>
    </source>
</evidence>
<comment type="caution">
    <text evidence="1">The sequence shown here is derived from an EMBL/GenBank/DDBJ whole genome shotgun (WGS) entry which is preliminary data.</text>
</comment>
<organism evidence="1 2">
    <name type="scientific">Lipomyces orientalis</name>
    <dbReference type="NCBI Taxonomy" id="1233043"/>
    <lineage>
        <taxon>Eukaryota</taxon>
        <taxon>Fungi</taxon>
        <taxon>Dikarya</taxon>
        <taxon>Ascomycota</taxon>
        <taxon>Saccharomycotina</taxon>
        <taxon>Lipomycetes</taxon>
        <taxon>Lipomycetales</taxon>
        <taxon>Lipomycetaceae</taxon>
        <taxon>Lipomyces</taxon>
    </lineage>
</organism>
<name>A0ACC3TI08_9ASCO</name>
<dbReference type="Proteomes" id="UP001489719">
    <property type="component" value="Unassembled WGS sequence"/>
</dbReference>
<proteinExistence type="predicted"/>
<reference evidence="2" key="1">
    <citation type="journal article" date="2024" name="Front. Bioeng. Biotechnol.">
        <title>Genome-scale model development and genomic sequencing of the oleaginous clade Lipomyces.</title>
        <authorList>
            <person name="Czajka J.J."/>
            <person name="Han Y."/>
            <person name="Kim J."/>
            <person name="Mondo S.J."/>
            <person name="Hofstad B.A."/>
            <person name="Robles A."/>
            <person name="Haridas S."/>
            <person name="Riley R."/>
            <person name="LaButti K."/>
            <person name="Pangilinan J."/>
            <person name="Andreopoulos W."/>
            <person name="Lipzen A."/>
            <person name="Yan J."/>
            <person name="Wang M."/>
            <person name="Ng V."/>
            <person name="Grigoriev I.V."/>
            <person name="Spatafora J.W."/>
            <person name="Magnuson J.K."/>
            <person name="Baker S.E."/>
            <person name="Pomraning K.R."/>
        </authorList>
    </citation>
    <scope>NUCLEOTIDE SEQUENCE [LARGE SCALE GENOMIC DNA]</scope>
    <source>
        <strain evidence="2">CBS 10300</strain>
    </source>
</reference>
<keyword evidence="2" id="KW-1185">Reference proteome</keyword>
<sequence>MFQSPATRIVINPREYQSLPRTRPVPSRTNLSAPDPFINPSFASTKDPIAIPPLPLYHPDGTVNHINHYYYYHHLSHFDRLDGAHRDLYDSDGAEIPHFHHPVSSVNLEVISDFGRHGITTRRNKGFRSVARRSVKTAGKARLVTPTPRKASREAEILDPKRMRSRLATTEHAETSESAKDGGTHDGFKRYFSFNWRVMLPKNRKASQDVPEMKEAIGKATMMSSANPFTYRDLDDDLQRDFPTMTSTMMDRLLGSNLNELNFSAEAFQPRNVRNATPNSTNLISVPEPALVINSPVAVRRLFSETIMEEDSSPQC</sequence>
<evidence type="ECO:0000313" key="1">
    <source>
        <dbReference type="EMBL" id="KAK9320512.1"/>
    </source>
</evidence>
<dbReference type="EMBL" id="MU970126">
    <property type="protein sequence ID" value="KAK9320512.1"/>
    <property type="molecule type" value="Genomic_DNA"/>
</dbReference>
<accession>A0ACC3TI08</accession>